<dbReference type="Gene3D" id="1.10.510.10">
    <property type="entry name" value="Transferase(Phosphotransferase) domain 1"/>
    <property type="match status" value="1"/>
</dbReference>
<evidence type="ECO:0000259" key="5">
    <source>
        <dbReference type="PROSITE" id="PS50011"/>
    </source>
</evidence>
<evidence type="ECO:0000256" key="3">
    <source>
        <dbReference type="ARBA" id="ARBA00022777"/>
    </source>
</evidence>
<protein>
    <submittedName>
        <fullName evidence="8">Protein kinase domain-containing protein</fullName>
    </submittedName>
</protein>
<sequence length="179" mass="20479">MILAEHDADIAIENKDKVDMWSFGTVIWELLVKQELYINLSSYQLALKAQADTLAAPLPDDLPPEVEKLLESCFNTNPAQRPTFEQIVKIFFSLRNSQSFKRIGDDEWDQLVSSWNSFAKKMMKEEKEKMDEMVKQESVNDTTSDTYNTLINFIIAILTACIQEDDNDGCSSDGTFYVD</sequence>
<evidence type="ECO:0000313" key="8">
    <source>
        <dbReference type="WBParaSite" id="EVEC_0000931701-mRNA-1"/>
    </source>
</evidence>
<dbReference type="PANTHER" id="PTHR44329:SF288">
    <property type="entry name" value="MITOGEN-ACTIVATED PROTEIN KINASE KINASE KINASE 20"/>
    <property type="match status" value="1"/>
</dbReference>
<evidence type="ECO:0000313" key="6">
    <source>
        <dbReference type="EMBL" id="VDD93992.1"/>
    </source>
</evidence>
<proteinExistence type="predicted"/>
<dbReference type="STRING" id="51028.A0A0N4VF23"/>
<dbReference type="OrthoDB" id="4062651at2759"/>
<evidence type="ECO:0000256" key="4">
    <source>
        <dbReference type="ARBA" id="ARBA00022840"/>
    </source>
</evidence>
<dbReference type="InterPro" id="IPR000719">
    <property type="entry name" value="Prot_kinase_dom"/>
</dbReference>
<dbReference type="WBParaSite" id="EVEC_0000931701-mRNA-1">
    <property type="protein sequence ID" value="EVEC_0000931701-mRNA-1"/>
    <property type="gene ID" value="EVEC_0000931701"/>
</dbReference>
<dbReference type="GO" id="GO:0004674">
    <property type="term" value="F:protein serine/threonine kinase activity"/>
    <property type="evidence" value="ECO:0007669"/>
    <property type="project" value="TreeGrafter"/>
</dbReference>
<keyword evidence="3" id="KW-0418">Kinase</keyword>
<dbReference type="AlphaFoldDB" id="A0A0N4VF23"/>
<reference evidence="6 7" key="2">
    <citation type="submission" date="2018-10" db="EMBL/GenBank/DDBJ databases">
        <authorList>
            <consortium name="Pathogen Informatics"/>
        </authorList>
    </citation>
    <scope>NUCLEOTIDE SEQUENCE [LARGE SCALE GENOMIC DNA]</scope>
</reference>
<keyword evidence="2" id="KW-0547">Nucleotide-binding</keyword>
<feature type="domain" description="Protein kinase" evidence="5">
    <location>
        <begin position="1"/>
        <end position="92"/>
    </location>
</feature>
<evidence type="ECO:0000256" key="1">
    <source>
        <dbReference type="ARBA" id="ARBA00022679"/>
    </source>
</evidence>
<dbReference type="PROSITE" id="PS50011">
    <property type="entry name" value="PROTEIN_KINASE_DOM"/>
    <property type="match status" value="1"/>
</dbReference>
<dbReference type="InterPro" id="IPR051681">
    <property type="entry name" value="Ser/Thr_Kinases-Pseudokinases"/>
</dbReference>
<dbReference type="GO" id="GO:0005524">
    <property type="term" value="F:ATP binding"/>
    <property type="evidence" value="ECO:0007669"/>
    <property type="project" value="UniProtKB-KW"/>
</dbReference>
<evidence type="ECO:0000313" key="7">
    <source>
        <dbReference type="Proteomes" id="UP000274131"/>
    </source>
</evidence>
<dbReference type="SUPFAM" id="SSF56112">
    <property type="entry name" value="Protein kinase-like (PK-like)"/>
    <property type="match status" value="1"/>
</dbReference>
<evidence type="ECO:0000256" key="2">
    <source>
        <dbReference type="ARBA" id="ARBA00022741"/>
    </source>
</evidence>
<dbReference type="Pfam" id="PF07714">
    <property type="entry name" value="PK_Tyr_Ser-Thr"/>
    <property type="match status" value="1"/>
</dbReference>
<accession>A0A0N4VF23</accession>
<dbReference type="EMBL" id="UXUI01009585">
    <property type="protein sequence ID" value="VDD93992.1"/>
    <property type="molecule type" value="Genomic_DNA"/>
</dbReference>
<organism evidence="8">
    <name type="scientific">Enterobius vermicularis</name>
    <name type="common">Human pinworm</name>
    <dbReference type="NCBI Taxonomy" id="51028"/>
    <lineage>
        <taxon>Eukaryota</taxon>
        <taxon>Metazoa</taxon>
        <taxon>Ecdysozoa</taxon>
        <taxon>Nematoda</taxon>
        <taxon>Chromadorea</taxon>
        <taxon>Rhabditida</taxon>
        <taxon>Spirurina</taxon>
        <taxon>Oxyuridomorpha</taxon>
        <taxon>Oxyuroidea</taxon>
        <taxon>Oxyuridae</taxon>
        <taxon>Enterobius</taxon>
    </lineage>
</organism>
<dbReference type="PANTHER" id="PTHR44329">
    <property type="entry name" value="SERINE/THREONINE-PROTEIN KINASE TNNI3K-RELATED"/>
    <property type="match status" value="1"/>
</dbReference>
<dbReference type="InterPro" id="IPR011009">
    <property type="entry name" value="Kinase-like_dom_sf"/>
</dbReference>
<dbReference type="Proteomes" id="UP000274131">
    <property type="component" value="Unassembled WGS sequence"/>
</dbReference>
<keyword evidence="1" id="KW-0808">Transferase</keyword>
<keyword evidence="4" id="KW-0067">ATP-binding</keyword>
<dbReference type="InterPro" id="IPR001245">
    <property type="entry name" value="Ser-Thr/Tyr_kinase_cat_dom"/>
</dbReference>
<reference evidence="8" key="1">
    <citation type="submission" date="2017-02" db="UniProtKB">
        <authorList>
            <consortium name="WormBaseParasite"/>
        </authorList>
    </citation>
    <scope>IDENTIFICATION</scope>
</reference>
<name>A0A0N4VF23_ENTVE</name>
<keyword evidence="7" id="KW-1185">Reference proteome</keyword>
<gene>
    <name evidence="6" type="ORF">EVEC_LOCUS8743</name>
</gene>